<gene>
    <name evidence="1" type="ORF">X975_18286</name>
</gene>
<evidence type="ECO:0000313" key="2">
    <source>
        <dbReference type="Proteomes" id="UP000054359"/>
    </source>
</evidence>
<dbReference type="STRING" id="407821.A0A087US50"/>
<keyword evidence="2" id="KW-1185">Reference proteome</keyword>
<proteinExistence type="predicted"/>
<dbReference type="AlphaFoldDB" id="A0A087US50"/>
<dbReference type="OrthoDB" id="1922221at2759"/>
<protein>
    <submittedName>
        <fullName evidence="1">Exocyst complex component 7</fullName>
    </submittedName>
</protein>
<accession>A0A087US50</accession>
<dbReference type="Proteomes" id="UP000054359">
    <property type="component" value="Unassembled WGS sequence"/>
</dbReference>
<name>A0A087US50_STEMI</name>
<organism evidence="1 2">
    <name type="scientific">Stegodyphus mimosarum</name>
    <name type="common">African social velvet spider</name>
    <dbReference type="NCBI Taxonomy" id="407821"/>
    <lineage>
        <taxon>Eukaryota</taxon>
        <taxon>Metazoa</taxon>
        <taxon>Ecdysozoa</taxon>
        <taxon>Arthropoda</taxon>
        <taxon>Chelicerata</taxon>
        <taxon>Arachnida</taxon>
        <taxon>Araneae</taxon>
        <taxon>Araneomorphae</taxon>
        <taxon>Entelegynae</taxon>
        <taxon>Eresoidea</taxon>
        <taxon>Eresidae</taxon>
        <taxon>Stegodyphus</taxon>
    </lineage>
</organism>
<reference evidence="1 2" key="1">
    <citation type="submission" date="2013-11" db="EMBL/GenBank/DDBJ databases">
        <title>Genome sequencing of Stegodyphus mimosarum.</title>
        <authorList>
            <person name="Bechsgaard J."/>
        </authorList>
    </citation>
    <scope>NUCLEOTIDE SEQUENCE [LARGE SCALE GENOMIC DNA]</scope>
</reference>
<sequence>MEDPGLKLEKESSSLNLLKDKAAKCSSLSKEMSTILTSFDERLMKLEQTILPVYLETGNLQRRQENIDKILDRLDYVIQYYKIPKEMET</sequence>
<dbReference type="OMA" id="NMHATRG"/>
<dbReference type="EMBL" id="KK121308">
    <property type="protein sequence ID" value="KFM80189.1"/>
    <property type="molecule type" value="Genomic_DNA"/>
</dbReference>
<evidence type="ECO:0000313" key="1">
    <source>
        <dbReference type="EMBL" id="KFM80189.1"/>
    </source>
</evidence>
<feature type="non-terminal residue" evidence="1">
    <location>
        <position position="89"/>
    </location>
</feature>